<dbReference type="InParanoid" id="A0A409Y1Q2"/>
<evidence type="ECO:0000256" key="1">
    <source>
        <dbReference type="SAM" id="MobiDB-lite"/>
    </source>
</evidence>
<organism evidence="2 3">
    <name type="scientific">Gymnopilus dilepis</name>
    <dbReference type="NCBI Taxonomy" id="231916"/>
    <lineage>
        <taxon>Eukaryota</taxon>
        <taxon>Fungi</taxon>
        <taxon>Dikarya</taxon>
        <taxon>Basidiomycota</taxon>
        <taxon>Agaricomycotina</taxon>
        <taxon>Agaricomycetes</taxon>
        <taxon>Agaricomycetidae</taxon>
        <taxon>Agaricales</taxon>
        <taxon>Agaricineae</taxon>
        <taxon>Hymenogastraceae</taxon>
        <taxon>Gymnopilus</taxon>
    </lineage>
</organism>
<protein>
    <submittedName>
        <fullName evidence="2">Uncharacterized protein</fullName>
    </submittedName>
</protein>
<dbReference type="Proteomes" id="UP000284706">
    <property type="component" value="Unassembled WGS sequence"/>
</dbReference>
<gene>
    <name evidence="2" type="ORF">CVT26_005939</name>
</gene>
<proteinExistence type="predicted"/>
<dbReference type="AlphaFoldDB" id="A0A409Y1Q2"/>
<reference evidence="2 3" key="1">
    <citation type="journal article" date="2018" name="Evol. Lett.">
        <title>Horizontal gene cluster transfer increased hallucinogenic mushroom diversity.</title>
        <authorList>
            <person name="Reynolds H.T."/>
            <person name="Vijayakumar V."/>
            <person name="Gluck-Thaler E."/>
            <person name="Korotkin H.B."/>
            <person name="Matheny P.B."/>
            <person name="Slot J.C."/>
        </authorList>
    </citation>
    <scope>NUCLEOTIDE SEQUENCE [LARGE SCALE GENOMIC DNA]</scope>
    <source>
        <strain evidence="2 3">SRW20</strain>
    </source>
</reference>
<dbReference type="EMBL" id="NHYE01001313">
    <property type="protein sequence ID" value="PPQ96935.1"/>
    <property type="molecule type" value="Genomic_DNA"/>
</dbReference>
<comment type="caution">
    <text evidence="2">The sequence shown here is derived from an EMBL/GenBank/DDBJ whole genome shotgun (WGS) entry which is preliminary data.</text>
</comment>
<sequence length="101" mass="10977">MGTDQGRSPMSQSPGSSQNSVDQIDQKTPEYDPEEKQTLRAHQEIEIGIPARAKSTVASHSKSIPEKTGHSVRSGISSDKARKRDVRSESPAGRLCSFLGR</sequence>
<keyword evidence="3" id="KW-1185">Reference proteome</keyword>
<accession>A0A409Y1Q2</accession>
<feature type="region of interest" description="Disordered" evidence="1">
    <location>
        <begin position="1"/>
        <end position="101"/>
    </location>
</feature>
<evidence type="ECO:0000313" key="3">
    <source>
        <dbReference type="Proteomes" id="UP000284706"/>
    </source>
</evidence>
<feature type="compositionally biased region" description="Polar residues" evidence="1">
    <location>
        <begin position="1"/>
        <end position="23"/>
    </location>
</feature>
<evidence type="ECO:0000313" key="2">
    <source>
        <dbReference type="EMBL" id="PPQ96935.1"/>
    </source>
</evidence>
<feature type="compositionally biased region" description="Basic and acidic residues" evidence="1">
    <location>
        <begin position="24"/>
        <end position="45"/>
    </location>
</feature>
<feature type="compositionally biased region" description="Basic and acidic residues" evidence="1">
    <location>
        <begin position="79"/>
        <end position="88"/>
    </location>
</feature>
<name>A0A409Y1Q2_9AGAR</name>